<dbReference type="GO" id="GO:0008932">
    <property type="term" value="F:lytic endotransglycosylase activity"/>
    <property type="evidence" value="ECO:0007669"/>
    <property type="project" value="TreeGrafter"/>
</dbReference>
<organism evidence="4 5">
    <name type="scientific">Flavobacterium aquariorum</name>
    <dbReference type="NCBI Taxonomy" id="2217670"/>
    <lineage>
        <taxon>Bacteria</taxon>
        <taxon>Pseudomonadati</taxon>
        <taxon>Bacteroidota</taxon>
        <taxon>Flavobacteriia</taxon>
        <taxon>Flavobacteriales</taxon>
        <taxon>Flavobacteriaceae</taxon>
        <taxon>Flavobacterium</taxon>
    </lineage>
</organism>
<dbReference type="PANTHER" id="PTHR33734:SF22">
    <property type="entry name" value="MEMBRANE-BOUND LYTIC MUREIN TRANSGLYCOSYLASE D"/>
    <property type="match status" value="1"/>
</dbReference>
<feature type="domain" description="LysM" evidence="3">
    <location>
        <begin position="401"/>
        <end position="444"/>
    </location>
</feature>
<dbReference type="PROSITE" id="PS00922">
    <property type="entry name" value="TRANSGLYCOSYLASE"/>
    <property type="match status" value="1"/>
</dbReference>
<reference evidence="4 5" key="1">
    <citation type="submission" date="2018-06" db="EMBL/GenBank/DDBJ databases">
        <title>Flavobacterium sp IMCC34762, genome.</title>
        <authorList>
            <person name="Joung Y."/>
            <person name="Cho J."/>
            <person name="Song J."/>
        </authorList>
    </citation>
    <scope>NUCLEOTIDE SEQUENCE [LARGE SCALE GENOMIC DNA]</scope>
    <source>
        <strain evidence="4 5">IMCC34762</strain>
    </source>
</reference>
<dbReference type="AlphaFoldDB" id="A0A2W7U0X5"/>
<dbReference type="GO" id="GO:0016020">
    <property type="term" value="C:membrane"/>
    <property type="evidence" value="ECO:0007669"/>
    <property type="project" value="InterPro"/>
</dbReference>
<dbReference type="InterPro" id="IPR008258">
    <property type="entry name" value="Transglycosylase_SLT_dom_1"/>
</dbReference>
<accession>A0A2W7U0X5</accession>
<dbReference type="GO" id="GO:0000270">
    <property type="term" value="P:peptidoglycan metabolic process"/>
    <property type="evidence" value="ECO:0007669"/>
    <property type="project" value="InterPro"/>
</dbReference>
<dbReference type="InterPro" id="IPR023346">
    <property type="entry name" value="Lysozyme-like_dom_sf"/>
</dbReference>
<gene>
    <name evidence="4" type="ORF">DOS84_02290</name>
</gene>
<feature type="signal peptide" evidence="2">
    <location>
        <begin position="1"/>
        <end position="20"/>
    </location>
</feature>
<protein>
    <submittedName>
        <fullName evidence="4">Lytic transglycosylase</fullName>
    </submittedName>
</protein>
<dbReference type="CDD" id="cd00118">
    <property type="entry name" value="LysM"/>
    <property type="match status" value="4"/>
</dbReference>
<dbReference type="Proteomes" id="UP000249177">
    <property type="component" value="Unassembled WGS sequence"/>
</dbReference>
<proteinExistence type="inferred from homology"/>
<comment type="caution">
    <text evidence="4">The sequence shown here is derived from an EMBL/GenBank/DDBJ whole genome shotgun (WGS) entry which is preliminary data.</text>
</comment>
<dbReference type="SUPFAM" id="SSF53955">
    <property type="entry name" value="Lysozyme-like"/>
    <property type="match status" value="1"/>
</dbReference>
<feature type="domain" description="LysM" evidence="3">
    <location>
        <begin position="496"/>
        <end position="539"/>
    </location>
</feature>
<feature type="domain" description="LysM" evidence="3">
    <location>
        <begin position="563"/>
        <end position="606"/>
    </location>
</feature>
<sequence>MTIKNTTFSFFLLLSFAAFSQSSVNKTEAVSYEKPVSYLDSIKKTFVKYDRTVKTDSLWMNQIGSTLDIYNDLETEINTVNIDKDIDIELPTELLKERLAAMDAKSPFNIEYNQGLENLIKSFLKNRRKAFANQMAVAQYYFPLFEEALAKQNVPLEIKYLAVVESALNPKAVSRVGATGLWQFMYQTGKQYNLNIDSYVDERSDPLKSSEAAAQYMTNMYAIFNDWDLVLASYNSGPGNVTKAIRRSGGQQNFWNIKDKLPKETQGYVPAFLATMYIYEYHKEHGIVPKKALVRHFATDTVMVKKEMSFAQISNLLDIPVEQLQALNPSYKRNVIPNYTGKSHYLTLPSSKVAVFTSNEDKIYAYVQYESDKREKIYEGRRSNFIKDSAATALASNTKVKYYKVKRGDNLGDIAKRNDVAVSDLKKWNRLKGNSVAAGKSLKIIIEKDSDSSSAQLASNSDKNKALIVKDNTSIASKENKATVDKTDTLVANATNFYIVQKGDNLNTIAKKYNITVAEIKEWNHLSSQNIKLGASLQVGNVVTPVANETAVAVVAASELKDIQYEVQKGDNLGSIAKKFGASLADLKQWNNLHSNNISVGNSLVVAKNEIAINTNNATVDSFKKKDIATASSKNDDSNYLVQKGDSLFSISKKYPGVTVSDLKKWNNITGDDLKPGMGLKIKG</sequence>
<dbReference type="Pfam" id="PF01476">
    <property type="entry name" value="LysM"/>
    <property type="match status" value="4"/>
</dbReference>
<dbReference type="CDD" id="cd16894">
    <property type="entry name" value="MltD-like"/>
    <property type="match status" value="1"/>
</dbReference>
<comment type="similarity">
    <text evidence="1">Belongs to the transglycosylase Slt family.</text>
</comment>
<name>A0A2W7U0X5_9FLAO</name>
<dbReference type="InterPro" id="IPR036779">
    <property type="entry name" value="LysM_dom_sf"/>
</dbReference>
<keyword evidence="2" id="KW-0732">Signal</keyword>
<evidence type="ECO:0000256" key="2">
    <source>
        <dbReference type="SAM" id="SignalP"/>
    </source>
</evidence>
<evidence type="ECO:0000313" key="4">
    <source>
        <dbReference type="EMBL" id="PZX95414.1"/>
    </source>
</evidence>
<dbReference type="InterPro" id="IPR018392">
    <property type="entry name" value="LysM"/>
</dbReference>
<dbReference type="SMART" id="SM00257">
    <property type="entry name" value="LysM"/>
    <property type="match status" value="5"/>
</dbReference>
<dbReference type="Gene3D" id="1.10.530.10">
    <property type="match status" value="1"/>
</dbReference>
<feature type="chain" id="PRO_5015996784" evidence="2">
    <location>
        <begin position="21"/>
        <end position="684"/>
    </location>
</feature>
<dbReference type="Gene3D" id="3.10.350.10">
    <property type="entry name" value="LysM domain"/>
    <property type="match status" value="4"/>
</dbReference>
<feature type="domain" description="LysM" evidence="3">
    <location>
        <begin position="638"/>
        <end position="682"/>
    </location>
</feature>
<dbReference type="RefSeq" id="WP_111408481.1">
    <property type="nucleotide sequence ID" value="NZ_QKXH01000001.1"/>
</dbReference>
<dbReference type="EMBL" id="QKXH01000001">
    <property type="protein sequence ID" value="PZX95414.1"/>
    <property type="molecule type" value="Genomic_DNA"/>
</dbReference>
<dbReference type="Pfam" id="PF01464">
    <property type="entry name" value="SLT"/>
    <property type="match status" value="1"/>
</dbReference>
<keyword evidence="5" id="KW-1185">Reference proteome</keyword>
<dbReference type="InterPro" id="IPR000189">
    <property type="entry name" value="Transglyc_AS"/>
</dbReference>
<dbReference type="OrthoDB" id="9815002at2"/>
<evidence type="ECO:0000256" key="1">
    <source>
        <dbReference type="ARBA" id="ARBA00007734"/>
    </source>
</evidence>
<dbReference type="PANTHER" id="PTHR33734">
    <property type="entry name" value="LYSM DOMAIN-CONTAINING GPI-ANCHORED PROTEIN 2"/>
    <property type="match status" value="1"/>
</dbReference>
<dbReference type="SUPFAM" id="SSF54106">
    <property type="entry name" value="LysM domain"/>
    <property type="match status" value="4"/>
</dbReference>
<dbReference type="PROSITE" id="PS51782">
    <property type="entry name" value="LYSM"/>
    <property type="match status" value="4"/>
</dbReference>
<evidence type="ECO:0000259" key="3">
    <source>
        <dbReference type="PROSITE" id="PS51782"/>
    </source>
</evidence>
<evidence type="ECO:0000313" key="5">
    <source>
        <dbReference type="Proteomes" id="UP000249177"/>
    </source>
</evidence>